<comment type="caution">
    <text evidence="1">The sequence shown here is derived from an EMBL/GenBank/DDBJ whole genome shotgun (WGS) entry which is preliminary data.</text>
</comment>
<evidence type="ECO:0000313" key="2">
    <source>
        <dbReference type="Proteomes" id="UP000033924"/>
    </source>
</evidence>
<evidence type="ECO:0000313" key="1">
    <source>
        <dbReference type="EMBL" id="KKF36317.1"/>
    </source>
</evidence>
<keyword evidence="2" id="KW-1185">Reference proteome</keyword>
<dbReference type="EMBL" id="JXNU01000003">
    <property type="protein sequence ID" value="KKF36317.1"/>
    <property type="molecule type" value="Genomic_DNA"/>
</dbReference>
<evidence type="ECO:0008006" key="3">
    <source>
        <dbReference type="Google" id="ProtNLM"/>
    </source>
</evidence>
<dbReference type="Proteomes" id="UP000033924">
    <property type="component" value="Unassembled WGS sequence"/>
</dbReference>
<organism evidence="1 2">
    <name type="scientific">Erwinia tracheiphila</name>
    <dbReference type="NCBI Taxonomy" id="65700"/>
    <lineage>
        <taxon>Bacteria</taxon>
        <taxon>Pseudomonadati</taxon>
        <taxon>Pseudomonadota</taxon>
        <taxon>Gammaproteobacteria</taxon>
        <taxon>Enterobacterales</taxon>
        <taxon>Erwiniaceae</taxon>
        <taxon>Erwinia</taxon>
    </lineage>
</organism>
<protein>
    <recommendedName>
        <fullName evidence="3">YkgJ family cysteine cluster protein</fullName>
    </recommendedName>
</protein>
<gene>
    <name evidence="1" type="ORF">SY86_14125</name>
</gene>
<dbReference type="InterPro" id="IPR005358">
    <property type="entry name" value="Puta_zinc/iron-chelating_dom"/>
</dbReference>
<accession>A0A0M2KG34</accession>
<dbReference type="AlphaFoldDB" id="A0A0M2KG34"/>
<reference evidence="1 2" key="1">
    <citation type="submission" date="2015-01" db="EMBL/GenBank/DDBJ databases">
        <title>Erwinia tracheiphila.</title>
        <authorList>
            <person name="Shapiro L.R."/>
        </authorList>
    </citation>
    <scope>NUCLEOTIDE SEQUENCE [LARGE SCALE GENOMIC DNA]</scope>
    <source>
        <strain evidence="1 2">BuffGH</strain>
    </source>
</reference>
<dbReference type="Pfam" id="PF03692">
    <property type="entry name" value="CxxCxxCC"/>
    <property type="match status" value="1"/>
</dbReference>
<name>A0A0M2KG34_9GAMM</name>
<proteinExistence type="predicted"/>
<sequence length="233" mass="26959">MKSFHDWFYSSCYNSFKVKSKRQVILTMESWHKCSEGVADKIKNEKGISSICHKGCSRCCSLHVSLITPDVFFIAENLTKNLSESKLFFIKKRLKLRADKVEEYIDDSYRMECVFLGKSSGQCVIYNYRPEACRRFFTNDEKDCIESNGSPLQDGAVFYSTGILSSYMALAAHNNDLFIDSHEMSKSLYIALDNPLLFKKWLRGEPNVFPGVKWEGYHQEIKKMNADMKIKIK</sequence>
<dbReference type="RefSeq" id="WP_016190729.1">
    <property type="nucleotide sequence ID" value="NZ_CP089932.1"/>
</dbReference>
<dbReference type="PATRIC" id="fig|65700.7.peg.3551"/>